<dbReference type="InterPro" id="IPR001240">
    <property type="entry name" value="PRAI_dom"/>
</dbReference>
<keyword evidence="5" id="KW-0028">Amino-acid biosynthesis</keyword>
<feature type="domain" description="N-(5'phosphoribosyl) anthranilate isomerase (PRAI)" evidence="9">
    <location>
        <begin position="69"/>
        <end position="215"/>
    </location>
</feature>
<dbReference type="PANTHER" id="PTHR42894">
    <property type="entry name" value="N-(5'-PHOSPHORIBOSYL)ANTHRANILATE ISOMERASE"/>
    <property type="match status" value="1"/>
</dbReference>
<dbReference type="EMBL" id="PSVT01000032">
    <property type="protein sequence ID" value="PPH74796.1"/>
    <property type="molecule type" value="Genomic_DNA"/>
</dbReference>
<evidence type="ECO:0000256" key="4">
    <source>
        <dbReference type="ARBA" id="ARBA00022272"/>
    </source>
</evidence>
<keyword evidence="7" id="KW-0057">Aromatic amino acid biosynthesis</keyword>
<comment type="caution">
    <text evidence="10">The sequence shown here is derived from an EMBL/GenBank/DDBJ whole genome shotgun (WGS) entry which is preliminary data.</text>
</comment>
<evidence type="ECO:0000256" key="7">
    <source>
        <dbReference type="ARBA" id="ARBA00023141"/>
    </source>
</evidence>
<evidence type="ECO:0000256" key="6">
    <source>
        <dbReference type="ARBA" id="ARBA00022822"/>
    </source>
</evidence>
<organism evidence="10 11">
    <name type="scientific">Rathayibacter rathayi</name>
    <name type="common">Corynebacterium rathayi</name>
    <dbReference type="NCBI Taxonomy" id="33887"/>
    <lineage>
        <taxon>Bacteria</taxon>
        <taxon>Bacillati</taxon>
        <taxon>Actinomycetota</taxon>
        <taxon>Actinomycetes</taxon>
        <taxon>Micrococcales</taxon>
        <taxon>Microbacteriaceae</taxon>
        <taxon>Rathayibacter</taxon>
    </lineage>
</organism>
<reference evidence="10 11" key="1">
    <citation type="submission" date="2018-02" db="EMBL/GenBank/DDBJ databases">
        <title>Bacteriophage NCPPB3778 and a type I-E CRISPR drive the evolution of the US Biological Select Agent, Rathayibacter toxicus.</title>
        <authorList>
            <person name="Davis E.W.II."/>
            <person name="Tabima J.F."/>
            <person name="Weisberg A.J."/>
            <person name="Lopes L.D."/>
            <person name="Wiseman M.S."/>
            <person name="Wiseman M.S."/>
            <person name="Pupko T."/>
            <person name="Belcher M.S."/>
            <person name="Sechler A.J."/>
            <person name="Tancos M.A."/>
            <person name="Schroeder B.K."/>
            <person name="Murray T.D."/>
            <person name="Luster D.G."/>
            <person name="Schneider W.L."/>
            <person name="Rogers E."/>
            <person name="Andreote F.D."/>
            <person name="Grunwald N.J."/>
            <person name="Putnam M.L."/>
            <person name="Chang J.H."/>
        </authorList>
    </citation>
    <scope>NUCLEOTIDE SEQUENCE [LARGE SCALE GENOMIC DNA]</scope>
    <source>
        <strain evidence="10 11">AY1D6</strain>
    </source>
</reference>
<name>A0ABX5AAL7_RATRA</name>
<comment type="pathway">
    <text evidence="2">Amino-acid biosynthesis; L-tryptophan biosynthesis; L-tryptophan from chorismate: step 3/5.</text>
</comment>
<evidence type="ECO:0000256" key="1">
    <source>
        <dbReference type="ARBA" id="ARBA00001164"/>
    </source>
</evidence>
<evidence type="ECO:0000313" key="11">
    <source>
        <dbReference type="Proteomes" id="UP000239698"/>
    </source>
</evidence>
<comment type="catalytic activity">
    <reaction evidence="1">
        <text>N-(5-phospho-beta-D-ribosyl)anthranilate = 1-(2-carboxyphenylamino)-1-deoxy-D-ribulose 5-phosphate</text>
        <dbReference type="Rhea" id="RHEA:21540"/>
        <dbReference type="ChEBI" id="CHEBI:18277"/>
        <dbReference type="ChEBI" id="CHEBI:58613"/>
        <dbReference type="EC" id="5.3.1.24"/>
    </reaction>
</comment>
<dbReference type="RefSeq" id="WP_097167837.1">
    <property type="nucleotide sequence ID" value="NZ_PSUD01000032.1"/>
</dbReference>
<evidence type="ECO:0000256" key="3">
    <source>
        <dbReference type="ARBA" id="ARBA00012572"/>
    </source>
</evidence>
<dbReference type="GO" id="GO:0016853">
    <property type="term" value="F:isomerase activity"/>
    <property type="evidence" value="ECO:0007669"/>
    <property type="project" value="UniProtKB-KW"/>
</dbReference>
<gene>
    <name evidence="10" type="ORF">C5C40_12510</name>
</gene>
<dbReference type="InterPro" id="IPR013785">
    <property type="entry name" value="Aldolase_TIM"/>
</dbReference>
<keyword evidence="11" id="KW-1185">Reference proteome</keyword>
<keyword evidence="8 10" id="KW-0413">Isomerase</keyword>
<dbReference type="Pfam" id="PF00697">
    <property type="entry name" value="PRAI"/>
    <property type="match status" value="1"/>
</dbReference>
<protein>
    <recommendedName>
        <fullName evidence="4">N-(5'-phosphoribosyl)anthranilate isomerase</fullName>
        <ecNumber evidence="3">5.3.1.24</ecNumber>
    </recommendedName>
</protein>
<accession>A0ABX5AAL7</accession>
<evidence type="ECO:0000256" key="2">
    <source>
        <dbReference type="ARBA" id="ARBA00004664"/>
    </source>
</evidence>
<keyword evidence="6" id="KW-0822">Tryptophan biosynthesis</keyword>
<dbReference type="Gene3D" id="3.20.20.70">
    <property type="entry name" value="Aldolase class I"/>
    <property type="match status" value="1"/>
</dbReference>
<dbReference type="EC" id="5.3.1.24" evidence="3"/>
<dbReference type="PANTHER" id="PTHR42894:SF1">
    <property type="entry name" value="N-(5'-PHOSPHORIBOSYL)ANTHRANILATE ISOMERASE"/>
    <property type="match status" value="1"/>
</dbReference>
<dbReference type="Proteomes" id="UP000239698">
    <property type="component" value="Unassembled WGS sequence"/>
</dbReference>
<dbReference type="SUPFAM" id="SSF51366">
    <property type="entry name" value="Ribulose-phoshate binding barrel"/>
    <property type="match status" value="1"/>
</dbReference>
<sequence length="245" mass="26166">MSAVAQVPRLEIKVCGVVDPDELEVLEAGGVTIAGVWWAVPGSPRSLGLAALLDIAVQCGDRRLECCLVTFSSDAEAVVEAARALDARWIQLHAFQNPSVVASVRQRIDTSAASAPIRIVKVLHLDGDLLLEAPFLRAYDRAGVDAYIIDTISGVRIGSTGIRADPRALRRVAEKLTKPFLIAGGLDAAVVDDYYELRGEPLWSGVDVDTGARDASGRFDAASIVSISTAWRRLAQAQDPRGVPL</sequence>
<proteinExistence type="predicted"/>
<evidence type="ECO:0000256" key="8">
    <source>
        <dbReference type="ARBA" id="ARBA00023235"/>
    </source>
</evidence>
<dbReference type="InterPro" id="IPR044643">
    <property type="entry name" value="TrpF_fam"/>
</dbReference>
<dbReference type="InterPro" id="IPR011060">
    <property type="entry name" value="RibuloseP-bd_barrel"/>
</dbReference>
<evidence type="ECO:0000259" key="9">
    <source>
        <dbReference type="Pfam" id="PF00697"/>
    </source>
</evidence>
<evidence type="ECO:0000313" key="10">
    <source>
        <dbReference type="EMBL" id="PPH74796.1"/>
    </source>
</evidence>
<evidence type="ECO:0000256" key="5">
    <source>
        <dbReference type="ARBA" id="ARBA00022605"/>
    </source>
</evidence>